<keyword evidence="3" id="KW-1185">Reference proteome</keyword>
<feature type="compositionally biased region" description="Low complexity" evidence="1">
    <location>
        <begin position="281"/>
        <end position="304"/>
    </location>
</feature>
<evidence type="ECO:0000256" key="1">
    <source>
        <dbReference type="SAM" id="MobiDB-lite"/>
    </source>
</evidence>
<feature type="compositionally biased region" description="Low complexity" evidence="1">
    <location>
        <begin position="327"/>
        <end position="363"/>
    </location>
</feature>
<feature type="compositionally biased region" description="Polar residues" evidence="1">
    <location>
        <begin position="132"/>
        <end position="143"/>
    </location>
</feature>
<evidence type="ECO:0000313" key="3">
    <source>
        <dbReference type="Proteomes" id="UP000193560"/>
    </source>
</evidence>
<dbReference type="AlphaFoldDB" id="A0A1X2I9B6"/>
<feature type="region of interest" description="Disordered" evidence="1">
    <location>
        <begin position="122"/>
        <end position="247"/>
    </location>
</feature>
<feature type="region of interest" description="Disordered" evidence="1">
    <location>
        <begin position="279"/>
        <end position="374"/>
    </location>
</feature>
<feature type="compositionally biased region" description="Low complexity" evidence="1">
    <location>
        <begin position="144"/>
        <end position="169"/>
    </location>
</feature>
<proteinExistence type="predicted"/>
<feature type="compositionally biased region" description="Polar residues" evidence="1">
    <location>
        <begin position="201"/>
        <end position="225"/>
    </location>
</feature>
<comment type="caution">
    <text evidence="2">The sequence shown here is derived from an EMBL/GenBank/DDBJ whole genome shotgun (WGS) entry which is preliminary data.</text>
</comment>
<reference evidence="2 3" key="1">
    <citation type="submission" date="2016-07" db="EMBL/GenBank/DDBJ databases">
        <title>Pervasive Adenine N6-methylation of Active Genes in Fungi.</title>
        <authorList>
            <consortium name="DOE Joint Genome Institute"/>
            <person name="Mondo S.J."/>
            <person name="Dannebaum R.O."/>
            <person name="Kuo R.C."/>
            <person name="Labutti K."/>
            <person name="Haridas S."/>
            <person name="Kuo A."/>
            <person name="Salamov A."/>
            <person name="Ahrendt S.R."/>
            <person name="Lipzen A."/>
            <person name="Sullivan W."/>
            <person name="Andreopoulos W.B."/>
            <person name="Clum A."/>
            <person name="Lindquist E."/>
            <person name="Daum C."/>
            <person name="Ramamoorthy G.K."/>
            <person name="Gryganskyi A."/>
            <person name="Culley D."/>
            <person name="Magnuson J.K."/>
            <person name="James T.Y."/>
            <person name="O'Malley M.A."/>
            <person name="Stajich J.E."/>
            <person name="Spatafora J.W."/>
            <person name="Visel A."/>
            <person name="Grigoriev I.V."/>
        </authorList>
    </citation>
    <scope>NUCLEOTIDE SEQUENCE [LARGE SCALE GENOMIC DNA]</scope>
    <source>
        <strain evidence="2 3">NRRL 1336</strain>
    </source>
</reference>
<organism evidence="2 3">
    <name type="scientific">Absidia repens</name>
    <dbReference type="NCBI Taxonomy" id="90262"/>
    <lineage>
        <taxon>Eukaryota</taxon>
        <taxon>Fungi</taxon>
        <taxon>Fungi incertae sedis</taxon>
        <taxon>Mucoromycota</taxon>
        <taxon>Mucoromycotina</taxon>
        <taxon>Mucoromycetes</taxon>
        <taxon>Mucorales</taxon>
        <taxon>Cunninghamellaceae</taxon>
        <taxon>Absidia</taxon>
    </lineage>
</organism>
<dbReference type="EMBL" id="MCGE01000020">
    <property type="protein sequence ID" value="ORZ11958.1"/>
    <property type="molecule type" value="Genomic_DNA"/>
</dbReference>
<evidence type="ECO:0000313" key="2">
    <source>
        <dbReference type="EMBL" id="ORZ11958.1"/>
    </source>
</evidence>
<accession>A0A1X2I9B6</accession>
<protein>
    <submittedName>
        <fullName evidence="2">Uncharacterized protein</fullName>
    </submittedName>
</protein>
<dbReference type="OrthoDB" id="2291062at2759"/>
<sequence length="396" mass="42475">MASKDEERSLNITTRSQMVDRKRSRSPDTNSSNTKKRSALETNIAMDEMTSSDLKTEGANTTLPEVSNTNNDIPMDVTEIFEEVDGKSATQDTADSGQEIDIEFFDASTDMTTMTTATTTTTVTALEPMIPNSATDEASGQTETSAPKATKPAETPTPEPAESTGTTAPKETEEYTQFESSGEGNRPSKPLPTTLIERDTTATSANTDSVSGVPTTLDATTTKPQANKKHHPGLSPPDRSSAVRQPFSNKFFITDEAYDAYSHDNLMATIDSMAKKNKPGLALSLEPPTSSSSISKPSNMQPTHQHPHHQQQQRPLNLHGTASATMSKSSSVVSDNSKSNNPSSATTTTKTNSNILDSLLDSISKNDRPVMKPAHVPSDIEIAMQAADSAPTHPQE</sequence>
<feature type="region of interest" description="Disordered" evidence="1">
    <location>
        <begin position="1"/>
        <end position="73"/>
    </location>
</feature>
<name>A0A1X2I9B6_9FUNG</name>
<dbReference type="Proteomes" id="UP000193560">
    <property type="component" value="Unassembled WGS sequence"/>
</dbReference>
<gene>
    <name evidence="2" type="ORF">BCR42DRAFT_420953</name>
</gene>
<feature type="compositionally biased region" description="Polar residues" evidence="1">
    <location>
        <begin position="49"/>
        <end position="72"/>
    </location>
</feature>